<dbReference type="EMBL" id="CAJDYZ010009056">
    <property type="protein sequence ID" value="CAD1476122.1"/>
    <property type="molecule type" value="Genomic_DNA"/>
</dbReference>
<reference evidence="1" key="1">
    <citation type="submission" date="2020-07" db="EMBL/GenBank/DDBJ databases">
        <authorList>
            <person name="Nazaruddin N."/>
        </authorList>
    </citation>
    <scope>NUCLEOTIDE SEQUENCE</scope>
</reference>
<comment type="caution">
    <text evidence="1">The sequence shown here is derived from an EMBL/GenBank/DDBJ whole genome shotgun (WGS) entry which is preliminary data.</text>
</comment>
<feature type="non-terminal residue" evidence="1">
    <location>
        <position position="136"/>
    </location>
</feature>
<proteinExistence type="predicted"/>
<evidence type="ECO:0000313" key="1">
    <source>
        <dbReference type="EMBL" id="CAD1476122.1"/>
    </source>
</evidence>
<sequence length="136" mass="15671">DLGTNKYENALREVARSPFEPFYPDPGDVSNYVSLPKQKAQRRNCIPWKTRRQGSLKIWLPNMVHSETETIVKTRRINAHRLVLRLIKATVSETAMHSVSDSMICTKKEKTSTTLKRTLLEAQKDTFCILAIRKDI</sequence>
<gene>
    <name evidence="1" type="ORF">MHI_LOCUS621707</name>
</gene>
<accession>A0A6V7H8X7</accession>
<evidence type="ECO:0000313" key="2">
    <source>
        <dbReference type="Proteomes" id="UP000752696"/>
    </source>
</evidence>
<keyword evidence="2" id="KW-1185">Reference proteome</keyword>
<dbReference type="Proteomes" id="UP000752696">
    <property type="component" value="Unassembled WGS sequence"/>
</dbReference>
<organism evidence="1 2">
    <name type="scientific">Heterotrigona itama</name>
    <dbReference type="NCBI Taxonomy" id="395501"/>
    <lineage>
        <taxon>Eukaryota</taxon>
        <taxon>Metazoa</taxon>
        <taxon>Ecdysozoa</taxon>
        <taxon>Arthropoda</taxon>
        <taxon>Hexapoda</taxon>
        <taxon>Insecta</taxon>
        <taxon>Pterygota</taxon>
        <taxon>Neoptera</taxon>
        <taxon>Endopterygota</taxon>
        <taxon>Hymenoptera</taxon>
        <taxon>Apocrita</taxon>
        <taxon>Aculeata</taxon>
        <taxon>Apoidea</taxon>
        <taxon>Anthophila</taxon>
        <taxon>Apidae</taxon>
        <taxon>Heterotrigona</taxon>
    </lineage>
</organism>
<protein>
    <submittedName>
        <fullName evidence="1">Uncharacterized protein</fullName>
    </submittedName>
</protein>
<name>A0A6V7H8X7_9HYME</name>
<dbReference type="AlphaFoldDB" id="A0A6V7H8X7"/>